<dbReference type="RefSeq" id="WP_274258415.1">
    <property type="nucleotide sequence ID" value="NZ_CP117884.1"/>
</dbReference>
<gene>
    <name evidence="2" type="ORF">PQ472_06435</name>
</gene>
<feature type="transmembrane region" description="Helical" evidence="1">
    <location>
        <begin position="336"/>
        <end position="369"/>
    </location>
</feature>
<feature type="transmembrane region" description="Helical" evidence="1">
    <location>
        <begin position="240"/>
        <end position="258"/>
    </location>
</feature>
<sequence length="383" mass="43528">MNRGKNAQTPRKITDVILDRKISWLELFYDLVFVAALHAITSSLAEHWSGQNVVTALLLFVGLYRIWQELAWFFDLHGRSTVRINVIIMLIFAGLVAVAITTPGVFNGHWTYFIIAYLVVHLLVTYNWWTTGYYDPQHRVTSYPYTFIHSVISVLLIAMVFASSAQLNQFLFLSFQIIAFCTPMLIHRAFEGEVQTRGLEFQVSDSLQERYGEFTMIILGEGVATLIELGTSATGQPIKFWWVATTLLMIIAIWWLYYTLVDGLIIKGKRYRTVWWYRILNVGWSVLLVGSLFAGLYQEEIELSPFVLTVSVALSLLVLLLSTGHYQSKTIFKKPWLMLLVAMMISLVGGLPAFLILPGLDLILVILIICVERIRSSTDGQNG</sequence>
<evidence type="ECO:0000313" key="3">
    <source>
        <dbReference type="Proteomes" id="UP001220377"/>
    </source>
</evidence>
<name>A0ABY7WMY1_9LACO</name>
<keyword evidence="1" id="KW-0472">Membrane</keyword>
<keyword evidence="1" id="KW-1133">Transmembrane helix</keyword>
<evidence type="ECO:0000256" key="1">
    <source>
        <dbReference type="SAM" id="Phobius"/>
    </source>
</evidence>
<keyword evidence="1" id="KW-0812">Transmembrane</keyword>
<dbReference type="EMBL" id="CP117884">
    <property type="protein sequence ID" value="WDF81568.1"/>
    <property type="molecule type" value="Genomic_DNA"/>
</dbReference>
<reference evidence="2 3" key="1">
    <citation type="submission" date="2023-02" db="EMBL/GenBank/DDBJ databases">
        <title>Genome sequence of Lacticaseibacillus sp. KACC 23028.</title>
        <authorList>
            <person name="Kim S."/>
            <person name="Heo J."/>
            <person name="Kwon S.-W."/>
        </authorList>
    </citation>
    <scope>NUCLEOTIDE SEQUENCE [LARGE SCALE GENOMIC DNA]</scope>
    <source>
        <strain evidence="2 3">KACC 23028</strain>
    </source>
</reference>
<feature type="transmembrane region" description="Helical" evidence="1">
    <location>
        <begin position="21"/>
        <end position="41"/>
    </location>
</feature>
<dbReference type="Pfam" id="PF06772">
    <property type="entry name" value="LtrA"/>
    <property type="match status" value="1"/>
</dbReference>
<dbReference type="PANTHER" id="PTHR36840">
    <property type="entry name" value="BLL5714 PROTEIN"/>
    <property type="match status" value="1"/>
</dbReference>
<dbReference type="Proteomes" id="UP001220377">
    <property type="component" value="Chromosome"/>
</dbReference>
<evidence type="ECO:0000313" key="2">
    <source>
        <dbReference type="EMBL" id="WDF81568.1"/>
    </source>
</evidence>
<feature type="transmembrane region" description="Helical" evidence="1">
    <location>
        <begin position="86"/>
        <end position="106"/>
    </location>
</feature>
<feature type="transmembrane region" description="Helical" evidence="1">
    <location>
        <begin position="142"/>
        <end position="164"/>
    </location>
</feature>
<dbReference type="InterPro" id="IPR010640">
    <property type="entry name" value="Low_temperature_requirement_A"/>
</dbReference>
<feature type="transmembrane region" description="Helical" evidence="1">
    <location>
        <begin position="303"/>
        <end position="324"/>
    </location>
</feature>
<accession>A0ABY7WMY1</accession>
<protein>
    <submittedName>
        <fullName evidence="2">Low temperature requirement protein A</fullName>
    </submittedName>
</protein>
<proteinExistence type="predicted"/>
<organism evidence="2 3">
    <name type="scientific">Lacticaseibacillus pabuli</name>
    <dbReference type="NCBI Taxonomy" id="3025672"/>
    <lineage>
        <taxon>Bacteria</taxon>
        <taxon>Bacillati</taxon>
        <taxon>Bacillota</taxon>
        <taxon>Bacilli</taxon>
        <taxon>Lactobacillales</taxon>
        <taxon>Lactobacillaceae</taxon>
        <taxon>Lacticaseibacillus</taxon>
    </lineage>
</organism>
<feature type="transmembrane region" description="Helical" evidence="1">
    <location>
        <begin position="112"/>
        <end position="130"/>
    </location>
</feature>
<feature type="transmembrane region" description="Helical" evidence="1">
    <location>
        <begin position="279"/>
        <end position="297"/>
    </location>
</feature>
<feature type="transmembrane region" description="Helical" evidence="1">
    <location>
        <begin position="53"/>
        <end position="74"/>
    </location>
</feature>
<dbReference type="PANTHER" id="PTHR36840:SF1">
    <property type="entry name" value="BLL5714 PROTEIN"/>
    <property type="match status" value="1"/>
</dbReference>
<keyword evidence="3" id="KW-1185">Reference proteome</keyword>